<dbReference type="InterPro" id="IPR001296">
    <property type="entry name" value="Glyco_trans_1"/>
</dbReference>
<gene>
    <name evidence="5" type="ORF">FQK23_06900</name>
</gene>
<dbReference type="Gene3D" id="3.40.50.2000">
    <property type="entry name" value="Glycogen Phosphorylase B"/>
    <property type="match status" value="2"/>
</dbReference>
<dbReference type="GO" id="GO:1903509">
    <property type="term" value="P:liposaccharide metabolic process"/>
    <property type="evidence" value="ECO:0007669"/>
    <property type="project" value="UniProtKB-ARBA"/>
</dbReference>
<dbReference type="InterPro" id="IPR050194">
    <property type="entry name" value="Glycosyltransferase_grp1"/>
</dbReference>
<dbReference type="InterPro" id="IPR028098">
    <property type="entry name" value="Glyco_trans_4-like_N"/>
</dbReference>
<organism evidence="5 6">
    <name type="scientific">Corynebacterium aurimucosum</name>
    <dbReference type="NCBI Taxonomy" id="169292"/>
    <lineage>
        <taxon>Bacteria</taxon>
        <taxon>Bacillati</taxon>
        <taxon>Actinomycetota</taxon>
        <taxon>Actinomycetes</taxon>
        <taxon>Mycobacteriales</taxon>
        <taxon>Corynebacteriaceae</taxon>
        <taxon>Corynebacterium</taxon>
    </lineage>
</organism>
<evidence type="ECO:0000256" key="1">
    <source>
        <dbReference type="ARBA" id="ARBA00022676"/>
    </source>
</evidence>
<keyword evidence="2 5" id="KW-0808">Transferase</keyword>
<dbReference type="GO" id="GO:1901137">
    <property type="term" value="P:carbohydrate derivative biosynthetic process"/>
    <property type="evidence" value="ECO:0007669"/>
    <property type="project" value="UniProtKB-ARBA"/>
</dbReference>
<dbReference type="GO" id="GO:0016758">
    <property type="term" value="F:hexosyltransferase activity"/>
    <property type="evidence" value="ECO:0007669"/>
    <property type="project" value="TreeGrafter"/>
</dbReference>
<dbReference type="EMBL" id="VMTY01000018">
    <property type="protein sequence ID" value="TVU56653.1"/>
    <property type="molecule type" value="Genomic_DNA"/>
</dbReference>
<accession>A0A558GIE4</accession>
<dbReference type="FunFam" id="3.40.50.2000:FF:000115">
    <property type="entry name" value="Alpha-(1-6)-phosphatidylinositol monomannoside mannosyltransferase"/>
    <property type="match status" value="1"/>
</dbReference>
<evidence type="ECO:0000259" key="4">
    <source>
        <dbReference type="Pfam" id="PF13439"/>
    </source>
</evidence>
<evidence type="ECO:0000313" key="6">
    <source>
        <dbReference type="Proteomes" id="UP000320531"/>
    </source>
</evidence>
<feature type="domain" description="Glycosyl transferase family 1" evidence="3">
    <location>
        <begin position="193"/>
        <end position="353"/>
    </location>
</feature>
<dbReference type="PANTHER" id="PTHR45947:SF3">
    <property type="entry name" value="SULFOQUINOVOSYL TRANSFERASE SQD2"/>
    <property type="match status" value="1"/>
</dbReference>
<dbReference type="SUPFAM" id="SSF53756">
    <property type="entry name" value="UDP-Glycosyltransferase/glycogen phosphorylase"/>
    <property type="match status" value="1"/>
</dbReference>
<protein>
    <submittedName>
        <fullName evidence="5">Glycosyltransferase family 4 protein</fullName>
    </submittedName>
</protein>
<evidence type="ECO:0000259" key="3">
    <source>
        <dbReference type="Pfam" id="PF00534"/>
    </source>
</evidence>
<keyword evidence="1" id="KW-0328">Glycosyltransferase</keyword>
<dbReference type="AlphaFoldDB" id="A0A558GIE4"/>
<dbReference type="Pfam" id="PF00534">
    <property type="entry name" value="Glycos_transf_1"/>
    <property type="match status" value="1"/>
</dbReference>
<proteinExistence type="predicted"/>
<dbReference type="CDD" id="cd03801">
    <property type="entry name" value="GT4_PimA-like"/>
    <property type="match status" value="1"/>
</dbReference>
<dbReference type="Pfam" id="PF13439">
    <property type="entry name" value="Glyco_transf_4"/>
    <property type="match status" value="1"/>
</dbReference>
<reference evidence="5 6" key="1">
    <citation type="submission" date="2019-07" db="EMBL/GenBank/DDBJ databases">
        <title>Draft genome of C. aurimucosum strain 14-2523.</title>
        <authorList>
            <person name="Pacheco L.G.C."/>
            <person name="Aguiar E.R.G.R."/>
            <person name="Navas J."/>
            <person name="Santos C.S."/>
            <person name="Rocha D.J.P.G."/>
        </authorList>
    </citation>
    <scope>NUCLEOTIDE SEQUENCE [LARGE SCALE GENOMIC DNA]</scope>
    <source>
        <strain evidence="5 6">14-2523</strain>
    </source>
</reference>
<name>A0A558GIE4_9CORY</name>
<evidence type="ECO:0000256" key="2">
    <source>
        <dbReference type="ARBA" id="ARBA00022679"/>
    </source>
</evidence>
<comment type="caution">
    <text evidence="5">The sequence shown here is derived from an EMBL/GenBank/DDBJ whole genome shotgun (WGS) entry which is preliminary data.</text>
</comment>
<dbReference type="Proteomes" id="UP000320531">
    <property type="component" value="Unassembled WGS sequence"/>
</dbReference>
<sequence length="387" mass="42176">MARTLLVTNDFPPTIGGIQSYLRDFLANLNPQDVVVFASTQDSDAAAEYDATLPYTVVRWPRSIMLPTPATARRMQQLIRENNIETVWFGAAAPLALMAPSARAAGASRIVATTHGHEVGWSMLPLARQALRRIGQNADVITYISEYTRNRLEPAFGTRARWVHLPSAVNLEDFTPATTEEKQAAREHFGLGPGPVIVCISRLVPRKGQDQLLRAMPEVRARIPDAQLLIIGRGRYESTVRELARLYCPDAVVQEARDTAELRMALHAADVFAMPARTRGGGLDVEGLGIVYLEAQAAGLPVVAGDSGGAPETVTPETGIVVRGSSVPELELALCTLLGDVPGAHRMGEAGRRHVEEHWTWEIMGARLREVLECDRGQDAVYPTSHA</sequence>
<evidence type="ECO:0000313" key="5">
    <source>
        <dbReference type="EMBL" id="TVU56653.1"/>
    </source>
</evidence>
<dbReference type="PANTHER" id="PTHR45947">
    <property type="entry name" value="SULFOQUINOVOSYL TRANSFERASE SQD2"/>
    <property type="match status" value="1"/>
</dbReference>
<feature type="domain" description="Glycosyltransferase subfamily 4-like N-terminal" evidence="4">
    <location>
        <begin position="15"/>
        <end position="172"/>
    </location>
</feature>